<dbReference type="EMBL" id="MRTJ01000001">
    <property type="protein sequence ID" value="OMF18081.1"/>
    <property type="molecule type" value="Genomic_DNA"/>
</dbReference>
<dbReference type="InterPro" id="IPR010982">
    <property type="entry name" value="Lambda_DNA-bd_dom_sf"/>
</dbReference>
<proteinExistence type="predicted"/>
<dbReference type="InterPro" id="IPR001387">
    <property type="entry name" value="Cro/C1-type_HTH"/>
</dbReference>
<dbReference type="AlphaFoldDB" id="A0A1R1C7P1"/>
<name>A0A1R1C7P1_PAEAM</name>
<dbReference type="PROSITE" id="PS50943">
    <property type="entry name" value="HTH_CROC1"/>
    <property type="match status" value="1"/>
</dbReference>
<accession>A0A1R1C7P1</accession>
<dbReference type="SMART" id="SM00530">
    <property type="entry name" value="HTH_XRE"/>
    <property type="match status" value="1"/>
</dbReference>
<evidence type="ECO:0000313" key="2">
    <source>
        <dbReference type="EMBL" id="OMF18081.1"/>
    </source>
</evidence>
<dbReference type="CDD" id="cd00093">
    <property type="entry name" value="HTH_XRE"/>
    <property type="match status" value="1"/>
</dbReference>
<comment type="caution">
    <text evidence="2">The sequence shown here is derived from an EMBL/GenBank/DDBJ whole genome shotgun (WGS) entry which is preliminary data.</text>
</comment>
<feature type="domain" description="HTH cro/C1-type" evidence="1">
    <location>
        <begin position="9"/>
        <end position="64"/>
    </location>
</feature>
<organism evidence="2 3">
    <name type="scientific">Paenibacillus amylolyticus</name>
    <dbReference type="NCBI Taxonomy" id="1451"/>
    <lineage>
        <taxon>Bacteria</taxon>
        <taxon>Bacillati</taxon>
        <taxon>Bacillota</taxon>
        <taxon>Bacilli</taxon>
        <taxon>Bacillales</taxon>
        <taxon>Paenibacillaceae</taxon>
        <taxon>Paenibacillus</taxon>
    </lineage>
</organism>
<gene>
    <name evidence="2" type="ORF">BK131_03255</name>
</gene>
<evidence type="ECO:0000259" key="1">
    <source>
        <dbReference type="PROSITE" id="PS50943"/>
    </source>
</evidence>
<evidence type="ECO:0000313" key="3">
    <source>
        <dbReference type="Proteomes" id="UP000187134"/>
    </source>
</evidence>
<dbReference type="GO" id="GO:0003677">
    <property type="term" value="F:DNA binding"/>
    <property type="evidence" value="ECO:0007669"/>
    <property type="project" value="InterPro"/>
</dbReference>
<sequence>MKEFDLLFIKERRKEMGKTLQDMADSLDLKNASTYMKYENGEYFFRAVHLPLLAEQLECEVGNFFAKNFAKTAK</sequence>
<dbReference type="SUPFAM" id="SSF47413">
    <property type="entry name" value="lambda repressor-like DNA-binding domains"/>
    <property type="match status" value="1"/>
</dbReference>
<dbReference type="Gene3D" id="1.10.260.40">
    <property type="entry name" value="lambda repressor-like DNA-binding domains"/>
    <property type="match status" value="1"/>
</dbReference>
<reference evidence="2 3" key="1">
    <citation type="submission" date="2016-11" db="EMBL/GenBank/DDBJ databases">
        <title>Paenibacillus species isolates.</title>
        <authorList>
            <person name="Beno S.M."/>
        </authorList>
    </citation>
    <scope>NUCLEOTIDE SEQUENCE [LARGE SCALE GENOMIC DNA]</scope>
    <source>
        <strain evidence="2 3">FSL H8-0246</strain>
    </source>
</reference>
<dbReference type="Proteomes" id="UP000187134">
    <property type="component" value="Unassembled WGS sequence"/>
</dbReference>
<dbReference type="OrthoDB" id="2662407at2"/>
<protein>
    <submittedName>
        <fullName evidence="2">Transcriptional regulator</fullName>
    </submittedName>
</protein>
<dbReference type="Pfam" id="PF01381">
    <property type="entry name" value="HTH_3"/>
    <property type="match status" value="1"/>
</dbReference>